<dbReference type="AlphaFoldDB" id="A0AAV4UMQ9"/>
<evidence type="ECO:0000313" key="1">
    <source>
        <dbReference type="EMBL" id="GIY59227.1"/>
    </source>
</evidence>
<protein>
    <submittedName>
        <fullName evidence="1">Uncharacterized protein</fullName>
    </submittedName>
</protein>
<evidence type="ECO:0000313" key="2">
    <source>
        <dbReference type="Proteomes" id="UP001054837"/>
    </source>
</evidence>
<keyword evidence="2" id="KW-1185">Reference proteome</keyword>
<sequence length="104" mass="12188">MPTNHLPSLRNLENKDLAVRCANFYQQLCLLLVHISIHESFRFGNEIASVVLTLRPRVRLRYRHQGVSTSLNVVIWPKGRPKFQSELLIFLFYSHPHLYFDAKA</sequence>
<comment type="caution">
    <text evidence="1">The sequence shown here is derived from an EMBL/GenBank/DDBJ whole genome shotgun (WGS) entry which is preliminary data.</text>
</comment>
<gene>
    <name evidence="1" type="ORF">CDAR_56821</name>
</gene>
<reference evidence="1 2" key="1">
    <citation type="submission" date="2021-06" db="EMBL/GenBank/DDBJ databases">
        <title>Caerostris darwini draft genome.</title>
        <authorList>
            <person name="Kono N."/>
            <person name="Arakawa K."/>
        </authorList>
    </citation>
    <scope>NUCLEOTIDE SEQUENCE [LARGE SCALE GENOMIC DNA]</scope>
</reference>
<dbReference type="EMBL" id="BPLQ01011634">
    <property type="protein sequence ID" value="GIY59227.1"/>
    <property type="molecule type" value="Genomic_DNA"/>
</dbReference>
<proteinExistence type="predicted"/>
<name>A0AAV4UMQ9_9ARAC</name>
<accession>A0AAV4UMQ9</accession>
<dbReference type="Proteomes" id="UP001054837">
    <property type="component" value="Unassembled WGS sequence"/>
</dbReference>
<organism evidence="1 2">
    <name type="scientific">Caerostris darwini</name>
    <dbReference type="NCBI Taxonomy" id="1538125"/>
    <lineage>
        <taxon>Eukaryota</taxon>
        <taxon>Metazoa</taxon>
        <taxon>Ecdysozoa</taxon>
        <taxon>Arthropoda</taxon>
        <taxon>Chelicerata</taxon>
        <taxon>Arachnida</taxon>
        <taxon>Araneae</taxon>
        <taxon>Araneomorphae</taxon>
        <taxon>Entelegynae</taxon>
        <taxon>Araneoidea</taxon>
        <taxon>Araneidae</taxon>
        <taxon>Caerostris</taxon>
    </lineage>
</organism>